<reference evidence="8 9" key="1">
    <citation type="submission" date="2019-11" db="EMBL/GenBank/DDBJ databases">
        <title>Novel species isolated from a subtropical stream in China.</title>
        <authorList>
            <person name="Lu H."/>
        </authorList>
    </citation>
    <scope>NUCLEOTIDE SEQUENCE [LARGE SCALE GENOMIC DNA]</scope>
    <source>
        <strain evidence="8 9">FT80W</strain>
    </source>
</reference>
<comment type="similarity">
    <text evidence="2">Belongs to the bacterial solute-binding protein 1 family.</text>
</comment>
<comment type="function">
    <text evidence="5">Part of a binding-protein-dependent transport system for a sugar.</text>
</comment>
<dbReference type="Proteomes" id="UP000433309">
    <property type="component" value="Unassembled WGS sequence"/>
</dbReference>
<dbReference type="InterPro" id="IPR050490">
    <property type="entry name" value="Bact_solute-bd_prot1"/>
</dbReference>
<dbReference type="Pfam" id="PF01547">
    <property type="entry name" value="SBP_bac_1"/>
    <property type="match status" value="1"/>
</dbReference>
<evidence type="ECO:0000256" key="6">
    <source>
        <dbReference type="ARBA" id="ARBA00049753"/>
    </source>
</evidence>
<gene>
    <name evidence="8" type="ORF">GJ699_07225</name>
</gene>
<feature type="chain" id="PRO_5026083164" description="Probable sugar-binding periplasmic protein" evidence="7">
    <location>
        <begin position="20"/>
        <end position="412"/>
    </location>
</feature>
<proteinExistence type="inferred from homology"/>
<evidence type="ECO:0000256" key="3">
    <source>
        <dbReference type="ARBA" id="ARBA00022448"/>
    </source>
</evidence>
<dbReference type="PROSITE" id="PS51257">
    <property type="entry name" value="PROKAR_LIPOPROTEIN"/>
    <property type="match status" value="1"/>
</dbReference>
<dbReference type="RefSeq" id="WP_154374574.1">
    <property type="nucleotide sequence ID" value="NZ_WKJK01000003.1"/>
</dbReference>
<feature type="signal peptide" evidence="7">
    <location>
        <begin position="1"/>
        <end position="19"/>
    </location>
</feature>
<dbReference type="Gene3D" id="3.40.190.10">
    <property type="entry name" value="Periplasmic binding protein-like II"/>
    <property type="match status" value="2"/>
</dbReference>
<comment type="subcellular location">
    <subcellularLocation>
        <location evidence="1">Periplasm</location>
    </subcellularLocation>
</comment>
<dbReference type="SUPFAM" id="SSF53850">
    <property type="entry name" value="Periplasmic binding protein-like II"/>
    <property type="match status" value="1"/>
</dbReference>
<dbReference type="AlphaFoldDB" id="A0A6I2KVN3"/>
<accession>A0A6I2KVN3</accession>
<organism evidence="8 9">
    <name type="scientific">Duganella guangzhouensis</name>
    <dbReference type="NCBI Taxonomy" id="2666084"/>
    <lineage>
        <taxon>Bacteria</taxon>
        <taxon>Pseudomonadati</taxon>
        <taxon>Pseudomonadota</taxon>
        <taxon>Betaproteobacteria</taxon>
        <taxon>Burkholderiales</taxon>
        <taxon>Oxalobacteraceae</taxon>
        <taxon>Telluria group</taxon>
        <taxon>Duganella</taxon>
    </lineage>
</organism>
<dbReference type="InterPro" id="IPR006059">
    <property type="entry name" value="SBP"/>
</dbReference>
<evidence type="ECO:0000256" key="4">
    <source>
        <dbReference type="ARBA" id="ARBA00022729"/>
    </source>
</evidence>
<evidence type="ECO:0000256" key="2">
    <source>
        <dbReference type="ARBA" id="ARBA00008520"/>
    </source>
</evidence>
<protein>
    <recommendedName>
        <fullName evidence="6">Probable sugar-binding periplasmic protein</fullName>
    </recommendedName>
</protein>
<keyword evidence="9" id="KW-1185">Reference proteome</keyword>
<sequence>MKRLLSGVCAALLALSCHAGEVEVLHFWTTGAEAGALANLKASMRSKGHTWRDFAVADGGGGLALTLLSSRVNSGNPPTAAQIKGASIQEWGRAGKLANIDTVAQAERWDALLPPIISNTMKFDGHYVAAPLNVHRVNWLWVNAAALKKANARMPTSWDEFFAVADAMRKAGIAPLAYSGQSWLDLGTFETVIIGIAGVDFYKRAFMQLDPAALNSAQMEQILQTFKRIKAYTGPQGKYRDWVAATAALAKGEAGMQLMGDWAKSEIYAAGKLPGVDILCTAAPGTSGAFTFDIDSLALFKVAPSSQPAQQDLARAVMGKDFQRAFNLAKGSIPVRQDVKLDGFDECARQSSRDFAASAKRGTLLPSVAHGMGLPYTTTLALWDVIRQYWNQDSMSAKIAMARMAQVAAARR</sequence>
<keyword evidence="3" id="KW-0813">Transport</keyword>
<dbReference type="PANTHER" id="PTHR43649">
    <property type="entry name" value="ARABINOSE-BINDING PROTEIN-RELATED"/>
    <property type="match status" value="1"/>
</dbReference>
<name>A0A6I2KVN3_9BURK</name>
<evidence type="ECO:0000256" key="5">
    <source>
        <dbReference type="ARBA" id="ARBA00049629"/>
    </source>
</evidence>
<evidence type="ECO:0000313" key="8">
    <source>
        <dbReference type="EMBL" id="MRW89771.1"/>
    </source>
</evidence>
<dbReference type="EMBL" id="WKJK01000003">
    <property type="protein sequence ID" value="MRW89771.1"/>
    <property type="molecule type" value="Genomic_DNA"/>
</dbReference>
<keyword evidence="4 7" id="KW-0732">Signal</keyword>
<evidence type="ECO:0000256" key="7">
    <source>
        <dbReference type="SAM" id="SignalP"/>
    </source>
</evidence>
<dbReference type="GO" id="GO:0042597">
    <property type="term" value="C:periplasmic space"/>
    <property type="evidence" value="ECO:0007669"/>
    <property type="project" value="UniProtKB-SubCell"/>
</dbReference>
<evidence type="ECO:0000256" key="1">
    <source>
        <dbReference type="ARBA" id="ARBA00004418"/>
    </source>
</evidence>
<dbReference type="PANTHER" id="PTHR43649:SF28">
    <property type="entry name" value="BINDING PROTEIN COMPONENT OF ABC SUGAR TRANSPORTER-RELATED"/>
    <property type="match status" value="1"/>
</dbReference>
<comment type="caution">
    <text evidence="8">The sequence shown here is derived from an EMBL/GenBank/DDBJ whole genome shotgun (WGS) entry which is preliminary data.</text>
</comment>
<evidence type="ECO:0000313" key="9">
    <source>
        <dbReference type="Proteomes" id="UP000433309"/>
    </source>
</evidence>